<dbReference type="PANTHER" id="PTHR42470:SF1">
    <property type="entry name" value="VAST DOMAIN-CONTAINING PROTEIN"/>
    <property type="match status" value="1"/>
</dbReference>
<proteinExistence type="predicted"/>
<evidence type="ECO:0000313" key="4">
    <source>
        <dbReference type="Proteomes" id="UP001203852"/>
    </source>
</evidence>
<feature type="compositionally biased region" description="Low complexity" evidence="1">
    <location>
        <begin position="1"/>
        <end position="19"/>
    </location>
</feature>
<dbReference type="Proteomes" id="UP001203852">
    <property type="component" value="Unassembled WGS sequence"/>
</dbReference>
<dbReference type="AlphaFoldDB" id="A0AAN6DYA3"/>
<organism evidence="3 4">
    <name type="scientific">Exophiala viscosa</name>
    <dbReference type="NCBI Taxonomy" id="2486360"/>
    <lineage>
        <taxon>Eukaryota</taxon>
        <taxon>Fungi</taxon>
        <taxon>Dikarya</taxon>
        <taxon>Ascomycota</taxon>
        <taxon>Pezizomycotina</taxon>
        <taxon>Eurotiomycetes</taxon>
        <taxon>Chaetothyriomycetidae</taxon>
        <taxon>Chaetothyriales</taxon>
        <taxon>Herpotrichiellaceae</taxon>
        <taxon>Exophiala</taxon>
    </lineage>
</organism>
<protein>
    <recommendedName>
        <fullName evidence="2">DUF7924 domain-containing protein</fullName>
    </recommendedName>
</protein>
<gene>
    <name evidence="3" type="ORF">EDD36DRAFT_416397</name>
</gene>
<feature type="compositionally biased region" description="Basic and acidic residues" evidence="1">
    <location>
        <begin position="24"/>
        <end position="33"/>
    </location>
</feature>
<dbReference type="PANTHER" id="PTHR42470">
    <property type="entry name" value="VAST DOMAIN-CONTAINING PROTEIN"/>
    <property type="match status" value="1"/>
</dbReference>
<evidence type="ECO:0000256" key="1">
    <source>
        <dbReference type="SAM" id="MobiDB-lite"/>
    </source>
</evidence>
<evidence type="ECO:0000259" key="2">
    <source>
        <dbReference type="Pfam" id="PF25545"/>
    </source>
</evidence>
<dbReference type="EMBL" id="MU404352">
    <property type="protein sequence ID" value="KAI1614865.1"/>
    <property type="molecule type" value="Genomic_DNA"/>
</dbReference>
<accession>A0AAN6DYA3</accession>
<sequence length="398" mass="44581">MSPSRSASRSLSRPSLHSRQASRSTEHSSMSERKASFGCADYRSATLEPNNIIVEDQQMDDDRWSRLAFALGMPFGESLRASSATTKFAQQIRSQRSVTSREMAEMLVPLLASIAIDHNALKCRTDAAFCRDAVPDEVHDAEIEDGWKMQLPTPKPAITLGYSNSSFTCQQLELQQYIITNNKNEPCDLHQLSQPVPDIYWPFFVVEVEEHSMLAARNACAGSAATCNNALMILAAAAQEPQRHYQDADFLWKLSKAAQSFSLAINGKTACLNTHNSEGHLPHGVATIRSYRLDDEREVEALAARIRSIFVWAENSRLRSICDLLNTFDRKVQMERNLTVVIPPARPGSTDSARSGGQRRRRRSIIRAVLTGQSSRMGERLSCQRQRFELRFFGSGVR</sequence>
<feature type="domain" description="DUF7924" evidence="2">
    <location>
        <begin position="100"/>
        <end position="325"/>
    </location>
</feature>
<keyword evidence="4" id="KW-1185">Reference proteome</keyword>
<comment type="caution">
    <text evidence="3">The sequence shown here is derived from an EMBL/GenBank/DDBJ whole genome shotgun (WGS) entry which is preliminary data.</text>
</comment>
<name>A0AAN6DYA3_9EURO</name>
<reference evidence="3" key="1">
    <citation type="journal article" date="2022" name="bioRxiv">
        <title>Deciphering the potential niche of two novel black yeast fungi from a biological soil crust based on their genomes, phenotypes, and melanin regulation.</title>
        <authorList>
            <consortium name="DOE Joint Genome Institute"/>
            <person name="Carr E.C."/>
            <person name="Barton Q."/>
            <person name="Grambo S."/>
            <person name="Sullivan M."/>
            <person name="Renfro C.M."/>
            <person name="Kuo A."/>
            <person name="Pangilinan J."/>
            <person name="Lipzen A."/>
            <person name="Keymanesh K."/>
            <person name="Savage E."/>
            <person name="Barry K."/>
            <person name="Grigoriev I.V."/>
            <person name="Riekhof W.R."/>
            <person name="Harris S.S."/>
        </authorList>
    </citation>
    <scope>NUCLEOTIDE SEQUENCE</scope>
    <source>
        <strain evidence="3">JF 03-4F</strain>
    </source>
</reference>
<evidence type="ECO:0000313" key="3">
    <source>
        <dbReference type="EMBL" id="KAI1614865.1"/>
    </source>
</evidence>
<dbReference type="InterPro" id="IPR057684">
    <property type="entry name" value="DUF7924"/>
</dbReference>
<feature type="region of interest" description="Disordered" evidence="1">
    <location>
        <begin position="1"/>
        <end position="33"/>
    </location>
</feature>
<dbReference type="Pfam" id="PF25545">
    <property type="entry name" value="DUF7924"/>
    <property type="match status" value="1"/>
</dbReference>